<dbReference type="VEuPathDB" id="TrichDB:TRFO_35359"/>
<dbReference type="RefSeq" id="XP_068351402.1">
    <property type="nucleotide sequence ID" value="XM_068510205.1"/>
</dbReference>
<proteinExistence type="predicted"/>
<feature type="compositionally biased region" description="Polar residues" evidence="1">
    <location>
        <begin position="111"/>
        <end position="121"/>
    </location>
</feature>
<evidence type="ECO:0000313" key="3">
    <source>
        <dbReference type="Proteomes" id="UP000179807"/>
    </source>
</evidence>
<evidence type="ECO:0000313" key="2">
    <source>
        <dbReference type="EMBL" id="OHS98265.1"/>
    </source>
</evidence>
<sequence>MKNATNLANTMLPRLPQYPQHSALECRAAKTSHIPKRCLGNIHLHTNLISSNLPEYRCSVPRPPKYIQCFPKPQPLPSISNNFIYLSKTENNKISQLSSQSNHTHNDPDQNLKTQGQKTENQSQSDNNSKISQKSQQTTSPSSSIQTRDAASSDFSNSNNISSQFSQNYHSNKPSQFIEGTAMIGDPSVYGYKKAAPPRAPALPARIRTSLGNRQAQNCQAVRKSDNMRKSENSQKLTMKYFGENNGQIGCFSATIPVKFPDWKVKPVKSKAAVIVEEEKIDQEILAKRNKRIAAFFTLK</sequence>
<accession>A0A1J4JHR3</accession>
<keyword evidence="3" id="KW-1185">Reference proteome</keyword>
<protein>
    <submittedName>
        <fullName evidence="2">Uncharacterized protein</fullName>
    </submittedName>
</protein>
<feature type="compositionally biased region" description="Polar residues" evidence="1">
    <location>
        <begin position="94"/>
        <end position="103"/>
    </location>
</feature>
<dbReference type="Proteomes" id="UP000179807">
    <property type="component" value="Unassembled WGS sequence"/>
</dbReference>
<feature type="compositionally biased region" description="Low complexity" evidence="1">
    <location>
        <begin position="122"/>
        <end position="168"/>
    </location>
</feature>
<comment type="caution">
    <text evidence="2">The sequence shown here is derived from an EMBL/GenBank/DDBJ whole genome shotgun (WGS) entry which is preliminary data.</text>
</comment>
<dbReference type="EMBL" id="MLAK01001066">
    <property type="protein sequence ID" value="OHS98265.1"/>
    <property type="molecule type" value="Genomic_DNA"/>
</dbReference>
<gene>
    <name evidence="2" type="ORF">TRFO_35359</name>
</gene>
<dbReference type="GeneID" id="94844909"/>
<evidence type="ECO:0000256" key="1">
    <source>
        <dbReference type="SAM" id="MobiDB-lite"/>
    </source>
</evidence>
<reference evidence="2" key="1">
    <citation type="submission" date="2016-10" db="EMBL/GenBank/DDBJ databases">
        <authorList>
            <person name="Benchimol M."/>
            <person name="Almeida L.G."/>
            <person name="Vasconcelos A.T."/>
            <person name="Perreira-Neves A."/>
            <person name="Rosa I.A."/>
            <person name="Tasca T."/>
            <person name="Bogo M.R."/>
            <person name="de Souza W."/>
        </authorList>
    </citation>
    <scope>NUCLEOTIDE SEQUENCE [LARGE SCALE GENOMIC DNA]</scope>
    <source>
        <strain evidence="2">K</strain>
    </source>
</reference>
<name>A0A1J4JHR3_9EUKA</name>
<organism evidence="2 3">
    <name type="scientific">Tritrichomonas foetus</name>
    <dbReference type="NCBI Taxonomy" id="1144522"/>
    <lineage>
        <taxon>Eukaryota</taxon>
        <taxon>Metamonada</taxon>
        <taxon>Parabasalia</taxon>
        <taxon>Tritrichomonadida</taxon>
        <taxon>Tritrichomonadidae</taxon>
        <taxon>Tritrichomonas</taxon>
    </lineage>
</organism>
<feature type="region of interest" description="Disordered" evidence="1">
    <location>
        <begin position="94"/>
        <end position="173"/>
    </location>
</feature>
<dbReference type="AlphaFoldDB" id="A0A1J4JHR3"/>